<sequence>MGKPYVTITTAKAIINSEYTLIKSHSKYKLPVHFEKLDAGSPEGRTTVVKVFYRRFMRLKPFVSNVRMVRDTYSDYLRYKFTKEDYELKRYLVLNPKGLQSKTSPEPMGNTKSGEKVIPTEEMQKTLEFILKSCSYLPETKDQKWDIARDNTFCRQILKNLLTMQYEKYRSALNRGVGHDDLDVKFSHLRTKVSPPIKLNKGDKKKIPVFKIFSDFDTTLVHLNESLGTRL</sequence>
<dbReference type="EMBL" id="OX365923">
    <property type="protein sequence ID" value="CAI4045867.1"/>
    <property type="molecule type" value="Genomic_DNA"/>
</dbReference>
<dbReference type="InterPro" id="IPR016613">
    <property type="entry name" value="Irc19"/>
</dbReference>
<keyword evidence="3" id="KW-0749">Sporulation</keyword>
<gene>
    <name evidence="5" type="primary">SUVC12G0270</name>
    <name evidence="5" type="ORF">SUVC_12G0270</name>
</gene>
<comment type="similarity">
    <text evidence="1">Belongs to the IRC19 family.</text>
</comment>
<dbReference type="PIRSF" id="PIRSF013329">
    <property type="entry name" value="UCP013329"/>
    <property type="match status" value="1"/>
</dbReference>
<evidence type="ECO:0000313" key="6">
    <source>
        <dbReference type="Proteomes" id="UP001162090"/>
    </source>
</evidence>
<dbReference type="GO" id="GO:0030437">
    <property type="term" value="P:ascospore formation"/>
    <property type="evidence" value="ECO:0007669"/>
    <property type="project" value="InterPro"/>
</dbReference>
<evidence type="ECO:0000256" key="1">
    <source>
        <dbReference type="ARBA" id="ARBA00008732"/>
    </source>
</evidence>
<protein>
    <recommendedName>
        <fullName evidence="2">Increased recombination centers protein 19</fullName>
    </recommendedName>
</protein>
<evidence type="ECO:0000313" key="5">
    <source>
        <dbReference type="EMBL" id="CAI4045867.1"/>
    </source>
</evidence>
<organism evidence="5 6">
    <name type="scientific">Saccharomyces uvarum</name>
    <name type="common">Yeast</name>
    <name type="synonym">Saccharomyces bayanus var. uvarum</name>
    <dbReference type="NCBI Taxonomy" id="230603"/>
    <lineage>
        <taxon>Eukaryota</taxon>
        <taxon>Fungi</taxon>
        <taxon>Dikarya</taxon>
        <taxon>Ascomycota</taxon>
        <taxon>Saccharomycotina</taxon>
        <taxon>Saccharomycetes</taxon>
        <taxon>Saccharomycetales</taxon>
        <taxon>Saccharomycetaceae</taxon>
        <taxon>Saccharomyces</taxon>
    </lineage>
</organism>
<dbReference type="AlphaFoldDB" id="A0AA35J443"/>
<comment type="function">
    <text evidence="4">Involved in sporulation and maintenance of the mitochondrial DNA. Is probably involved in a pathway contributing to genomic integrity.</text>
</comment>
<evidence type="ECO:0000256" key="3">
    <source>
        <dbReference type="ARBA" id="ARBA00022969"/>
    </source>
</evidence>
<name>A0AA35J443_SACUV</name>
<proteinExistence type="inferred from homology"/>
<dbReference type="Proteomes" id="UP001162090">
    <property type="component" value="Chromosome 12"/>
</dbReference>
<evidence type="ECO:0000256" key="2">
    <source>
        <dbReference type="ARBA" id="ARBA00017292"/>
    </source>
</evidence>
<evidence type="ECO:0000256" key="4">
    <source>
        <dbReference type="ARBA" id="ARBA00025688"/>
    </source>
</evidence>
<reference evidence="5" key="1">
    <citation type="submission" date="2022-10" db="EMBL/GenBank/DDBJ databases">
        <authorList>
            <person name="Byrne P K."/>
        </authorList>
    </citation>
    <scope>NUCLEOTIDE SEQUENCE</scope>
    <source>
        <strain evidence="5">CBS7001</strain>
    </source>
</reference>
<accession>A0AA35J443</accession>